<dbReference type="Proteomes" id="UP000283269">
    <property type="component" value="Unassembled WGS sequence"/>
</dbReference>
<evidence type="ECO:0000313" key="1">
    <source>
        <dbReference type="EMBL" id="PPQ87921.1"/>
    </source>
</evidence>
<keyword evidence="2" id="KW-1185">Reference proteome</keyword>
<organism evidence="1 2">
    <name type="scientific">Psilocybe cyanescens</name>
    <dbReference type="NCBI Taxonomy" id="93625"/>
    <lineage>
        <taxon>Eukaryota</taxon>
        <taxon>Fungi</taxon>
        <taxon>Dikarya</taxon>
        <taxon>Basidiomycota</taxon>
        <taxon>Agaricomycotina</taxon>
        <taxon>Agaricomycetes</taxon>
        <taxon>Agaricomycetidae</taxon>
        <taxon>Agaricales</taxon>
        <taxon>Agaricineae</taxon>
        <taxon>Strophariaceae</taxon>
        <taxon>Psilocybe</taxon>
    </lineage>
</organism>
<comment type="caution">
    <text evidence="1">The sequence shown here is derived from an EMBL/GenBank/DDBJ whole genome shotgun (WGS) entry which is preliminary data.</text>
</comment>
<evidence type="ECO:0000313" key="2">
    <source>
        <dbReference type="Proteomes" id="UP000283269"/>
    </source>
</evidence>
<proteinExistence type="predicted"/>
<dbReference type="InParanoid" id="A0A409XB10"/>
<protein>
    <submittedName>
        <fullName evidence="1">Uncharacterized protein</fullName>
    </submittedName>
</protein>
<reference evidence="1 2" key="1">
    <citation type="journal article" date="2018" name="Evol. Lett.">
        <title>Horizontal gene cluster transfer increased hallucinogenic mushroom diversity.</title>
        <authorList>
            <person name="Reynolds H.T."/>
            <person name="Vijayakumar V."/>
            <person name="Gluck-Thaler E."/>
            <person name="Korotkin H.B."/>
            <person name="Matheny P.B."/>
            <person name="Slot J.C."/>
        </authorList>
    </citation>
    <scope>NUCLEOTIDE SEQUENCE [LARGE SCALE GENOMIC DNA]</scope>
    <source>
        <strain evidence="1 2">2631</strain>
    </source>
</reference>
<dbReference type="EMBL" id="NHYD01002186">
    <property type="protein sequence ID" value="PPQ87921.1"/>
    <property type="molecule type" value="Genomic_DNA"/>
</dbReference>
<dbReference type="AlphaFoldDB" id="A0A409XB10"/>
<gene>
    <name evidence="1" type="ORF">CVT25_001263</name>
</gene>
<sequence length="68" mass="7865">MAAYVSPVQQLDLSVLWYILTVNMSIDKEMFDKDEPRAADIFVKIINIFEREGLSTVLFFGVGKIYQF</sequence>
<accession>A0A409XB10</accession>
<name>A0A409XB10_PSICY</name>